<organism evidence="7 8">
    <name type="scientific">Polysphondylium violaceum</name>
    <dbReference type="NCBI Taxonomy" id="133409"/>
    <lineage>
        <taxon>Eukaryota</taxon>
        <taxon>Amoebozoa</taxon>
        <taxon>Evosea</taxon>
        <taxon>Eumycetozoa</taxon>
        <taxon>Dictyostelia</taxon>
        <taxon>Dictyosteliales</taxon>
        <taxon>Dictyosteliaceae</taxon>
        <taxon>Polysphondylium</taxon>
    </lineage>
</organism>
<keyword evidence="8" id="KW-1185">Reference proteome</keyword>
<evidence type="ECO:0000256" key="2">
    <source>
        <dbReference type="ARBA" id="ARBA00022525"/>
    </source>
</evidence>
<evidence type="ECO:0000313" key="8">
    <source>
        <dbReference type="Proteomes" id="UP000695562"/>
    </source>
</evidence>
<keyword evidence="4" id="KW-1015">Disulfide bond</keyword>
<dbReference type="Proteomes" id="UP000695562">
    <property type="component" value="Unassembled WGS sequence"/>
</dbReference>
<feature type="chain" id="PRO_5035188845" description="MACPF domain-containing protein" evidence="5">
    <location>
        <begin position="25"/>
        <end position="1140"/>
    </location>
</feature>
<evidence type="ECO:0000256" key="3">
    <source>
        <dbReference type="ARBA" id="ARBA00022852"/>
    </source>
</evidence>
<evidence type="ECO:0000313" key="7">
    <source>
        <dbReference type="EMBL" id="KAF2075449.1"/>
    </source>
</evidence>
<dbReference type="PANTHER" id="PTHR45742:SF8">
    <property type="entry name" value="FLOCCULATION PROTEIN FLO11"/>
    <property type="match status" value="1"/>
</dbReference>
<dbReference type="SUPFAM" id="SSF51126">
    <property type="entry name" value="Pectin lyase-like"/>
    <property type="match status" value="1"/>
</dbReference>
<dbReference type="Pfam" id="PF01823">
    <property type="entry name" value="MACPF"/>
    <property type="match status" value="1"/>
</dbReference>
<proteinExistence type="predicted"/>
<dbReference type="InterPro" id="IPR020864">
    <property type="entry name" value="MACPF"/>
</dbReference>
<keyword evidence="5" id="KW-0732">Signal</keyword>
<dbReference type="PROSITE" id="PS51412">
    <property type="entry name" value="MACPF_2"/>
    <property type="match status" value="1"/>
</dbReference>
<protein>
    <recommendedName>
        <fullName evidence="6">MACPF domain-containing protein</fullName>
    </recommendedName>
</protein>
<dbReference type="InterPro" id="IPR011050">
    <property type="entry name" value="Pectin_lyase_fold/virulence"/>
</dbReference>
<dbReference type="GO" id="GO:0005576">
    <property type="term" value="C:extracellular region"/>
    <property type="evidence" value="ECO:0007669"/>
    <property type="project" value="UniProtKB-SubCell"/>
</dbReference>
<gene>
    <name evidence="7" type="ORF">CYY_003230</name>
</gene>
<accession>A0A8J4V8V8</accession>
<dbReference type="EMBL" id="AJWJ01000099">
    <property type="protein sequence ID" value="KAF2075449.1"/>
    <property type="molecule type" value="Genomic_DNA"/>
</dbReference>
<dbReference type="SMART" id="SM00457">
    <property type="entry name" value="MACPF"/>
    <property type="match status" value="1"/>
</dbReference>
<evidence type="ECO:0000259" key="6">
    <source>
        <dbReference type="PROSITE" id="PS51412"/>
    </source>
</evidence>
<evidence type="ECO:0000256" key="1">
    <source>
        <dbReference type="ARBA" id="ARBA00004613"/>
    </source>
</evidence>
<dbReference type="PANTHER" id="PTHR45742">
    <property type="entry name" value="COMPLEMENT COMPONENT C6"/>
    <property type="match status" value="1"/>
</dbReference>
<dbReference type="GO" id="GO:0031640">
    <property type="term" value="P:killing of cells of another organism"/>
    <property type="evidence" value="ECO:0007669"/>
    <property type="project" value="UniProtKB-KW"/>
</dbReference>
<feature type="domain" description="MACPF" evidence="6">
    <location>
        <begin position="499"/>
        <end position="846"/>
    </location>
</feature>
<feature type="signal peptide" evidence="5">
    <location>
        <begin position="1"/>
        <end position="24"/>
    </location>
</feature>
<dbReference type="OrthoDB" id="21110at2759"/>
<comment type="subcellular location">
    <subcellularLocation>
        <location evidence="1">Secreted</location>
    </subcellularLocation>
</comment>
<dbReference type="AlphaFoldDB" id="A0A8J4V8V8"/>
<comment type="caution">
    <text evidence="7">The sequence shown here is derived from an EMBL/GenBank/DDBJ whole genome shotgun (WGS) entry which is preliminary data.</text>
</comment>
<evidence type="ECO:0000256" key="5">
    <source>
        <dbReference type="SAM" id="SignalP"/>
    </source>
</evidence>
<keyword evidence="3" id="KW-0204">Cytolysis</keyword>
<reference evidence="7" key="1">
    <citation type="submission" date="2020-01" db="EMBL/GenBank/DDBJ databases">
        <title>Development of genomics and gene disruption for Polysphondylium violaceum indicates a role for the polyketide synthase stlB in stalk morphogenesis.</title>
        <authorList>
            <person name="Narita B."/>
            <person name="Kawabe Y."/>
            <person name="Kin K."/>
            <person name="Saito T."/>
            <person name="Gibbs R."/>
            <person name="Kuspa A."/>
            <person name="Muzny D."/>
            <person name="Queller D."/>
            <person name="Richards S."/>
            <person name="Strassman J."/>
            <person name="Sucgang R."/>
            <person name="Worley K."/>
            <person name="Schaap P."/>
        </authorList>
    </citation>
    <scope>NUCLEOTIDE SEQUENCE</scope>
    <source>
        <strain evidence="7">QSvi11</strain>
    </source>
</reference>
<sequence length="1140" mass="126959">MGTVIKLFVLVTLFICLFTTALEAESTKFYLSSKSNCQVNCGGDLQNAFRSFKDAIETISRSQFSSDYPPILYVNEGDYFGNDNKEITIKINIEIISLRGSLNTVIDCQRAGYGFKILDSQSFSMSGFTVRECNAGRGAAFMISNQMTSFEDMVFTHNSAREGAAVYSTASILNVLNSFSYSNEGGPSFFIKGATANFDKVAFSLNEKDLYCEDSLIESKDSTLGSICTQCTILDVDSFENLCGGEKVNKHCNGDGVCQKWVENYSNCPNDCPLDIYSCHNDGICYPYVETQICPDCAVTENPGWKLNSHTGSIQKVSNPSLINSGSSWEFIQYPEVYNFLAKYPAVVSGTLSSTVKPTKDGYYYFKLETENLNSIVFVKGQVLFDNFFPEKIHKLIDERKILMQQNVWANIDVMFMSDNNQQRDFSLKWRHESETAYSQIPGYYKKNYYLYSCGDGICNELDPLSCLIDCHGNIEKACPGQSPPAKLQDYYTNIHDTIGTLLSNQYIFSLPGINYISHGIDITTHETLPTPLFDLSYCDNTSFSLVQDPRRGIVYSIPSGIYAQVAAKCTMDTTTKTYATAEALAKEKSDGYEVNVEASVDGSYLFVSMSAEASFSHSETKTTASEMQKKMDGSISVTELHCETSKIHLIETKFHPKFIQDISKAFVEGDQAKSDELMQNVMKKYGTIYYQSATLGGKLEVISIVSNSFTSRKSSNEVEKSTEVTASLQLSGSVFGASASAGIEGSVSLDSTNSESEQNDYETNSMRSTVKVYGGEPGSYGKDNDANAFNSWAKNVDIVPFPIDYKVGYISDIIPKSWFFKGTHSIKEAWERNELLLYKDYFKSKKSKHIDQIVLSTLKKDDTVYSIKFVGQSAGITQAFNLEIVNLDNVATTYTNLPSIPIGTGAKPLLILNKYNDYKGVKSLKFTDPNTQAVLQPSAEFSLYNLFTSRAYEFVYQTDKYIQKTPEEPNTMILEISGFKPTAPSSILTGPSGEDGDFSEEMPMPSDGTAKRVLATIHGTTGKNFVILRLQEETVYGTHESAYTGEPIKLEYKENIGKILGIDFSFIVDHGHDESIKRFTFSFESLIIKRFCPESAECIPKKTLNSQNYINAYQLFSDGYVIGYTYGKPTWFPINPISP</sequence>
<evidence type="ECO:0000256" key="4">
    <source>
        <dbReference type="ARBA" id="ARBA00023157"/>
    </source>
</evidence>
<name>A0A8J4V8V8_9MYCE</name>
<keyword evidence="2" id="KW-0964">Secreted</keyword>